<feature type="transmembrane region" description="Helical" evidence="1">
    <location>
        <begin position="53"/>
        <end position="76"/>
    </location>
</feature>
<name>A0A419A3S7_9RHOB</name>
<dbReference type="Proteomes" id="UP000283587">
    <property type="component" value="Unassembled WGS sequence"/>
</dbReference>
<dbReference type="EMBL" id="QZEW01000074">
    <property type="protein sequence ID" value="RJL08500.1"/>
    <property type="molecule type" value="Genomic_DNA"/>
</dbReference>
<keyword evidence="1" id="KW-0472">Membrane</keyword>
<protein>
    <submittedName>
        <fullName evidence="2">DUF1467 family protein</fullName>
    </submittedName>
</protein>
<dbReference type="RefSeq" id="WP_119899435.1">
    <property type="nucleotide sequence ID" value="NZ_QNRC01000027.1"/>
</dbReference>
<dbReference type="AlphaFoldDB" id="A0A419A3S7"/>
<evidence type="ECO:0000256" key="1">
    <source>
        <dbReference type="SAM" id="Phobius"/>
    </source>
</evidence>
<evidence type="ECO:0000313" key="2">
    <source>
        <dbReference type="EMBL" id="RJL08500.1"/>
    </source>
</evidence>
<gene>
    <name evidence="2" type="ORF">D3P05_16025</name>
</gene>
<keyword evidence="1" id="KW-1133">Transmembrane helix</keyword>
<reference evidence="3" key="1">
    <citation type="submission" date="2018-09" db="EMBL/GenBank/DDBJ databases">
        <title>Paracoccus onubensis nov. sp. a moderate halophilic bacterium isolated from Gruta de las Maravillas (Aracena, Spain).</title>
        <authorList>
            <person name="Jurado V."/>
            <person name="Gutierrez-Patricio S."/>
            <person name="Gonzalez-Pimentel J.L."/>
            <person name="Miller A.Z."/>
            <person name="Laiz L."/>
            <person name="Saiz-Jimenez C."/>
        </authorList>
    </citation>
    <scope>NUCLEOTIDE SEQUENCE [LARGE SCALE GENOMIC DNA]</scope>
    <source>
        <strain evidence="3">DSM 26381</strain>
    </source>
</reference>
<feature type="transmembrane region" description="Helical" evidence="1">
    <location>
        <begin position="6"/>
        <end position="24"/>
    </location>
</feature>
<dbReference type="Pfam" id="PF07330">
    <property type="entry name" value="DUF1467"/>
    <property type="match status" value="1"/>
</dbReference>
<keyword evidence="1" id="KW-0812">Transmembrane</keyword>
<sequence length="89" mass="9698">MNLTGAVVLYASIWFLALFVVMPIGQRSQADLGEVVPGTPPGAPGRLAWRRKLLLTTGITTVLWGIIAWLILGGIVTRAHIENLDHLIR</sequence>
<evidence type="ECO:0000313" key="3">
    <source>
        <dbReference type="Proteomes" id="UP000283587"/>
    </source>
</evidence>
<dbReference type="InterPro" id="IPR009935">
    <property type="entry name" value="DUF1467"/>
</dbReference>
<accession>A0A419A3S7</accession>
<dbReference type="OrthoDB" id="9804637at2"/>
<comment type="caution">
    <text evidence="2">The sequence shown here is derived from an EMBL/GenBank/DDBJ whole genome shotgun (WGS) entry which is preliminary data.</text>
</comment>
<organism evidence="2 3">
    <name type="scientific">Paracoccus siganidrum</name>
    <dbReference type="NCBI Taxonomy" id="1276757"/>
    <lineage>
        <taxon>Bacteria</taxon>
        <taxon>Pseudomonadati</taxon>
        <taxon>Pseudomonadota</taxon>
        <taxon>Alphaproteobacteria</taxon>
        <taxon>Rhodobacterales</taxon>
        <taxon>Paracoccaceae</taxon>
        <taxon>Paracoccus</taxon>
    </lineage>
</organism>
<proteinExistence type="predicted"/>
<keyword evidence="3" id="KW-1185">Reference proteome</keyword>